<keyword evidence="9" id="KW-1185">Reference proteome</keyword>
<dbReference type="RefSeq" id="WP_160629074.1">
    <property type="nucleotide sequence ID" value="NZ_CP047593.1"/>
</dbReference>
<dbReference type="PANTHER" id="PTHR44936">
    <property type="entry name" value="SENSOR PROTEIN CREC"/>
    <property type="match status" value="1"/>
</dbReference>
<feature type="domain" description="Histidine kinase" evidence="7">
    <location>
        <begin position="1"/>
        <end position="108"/>
    </location>
</feature>
<evidence type="ECO:0000259" key="7">
    <source>
        <dbReference type="PROSITE" id="PS50109"/>
    </source>
</evidence>
<dbReference type="InterPro" id="IPR004358">
    <property type="entry name" value="Sig_transdc_His_kin-like_C"/>
</dbReference>
<dbReference type="Gene3D" id="3.30.565.10">
    <property type="entry name" value="Histidine kinase-like ATPase, C-terminal domain"/>
    <property type="match status" value="1"/>
</dbReference>
<evidence type="ECO:0000256" key="5">
    <source>
        <dbReference type="ARBA" id="ARBA00022777"/>
    </source>
</evidence>
<dbReference type="SMART" id="SM00387">
    <property type="entry name" value="HATPase_c"/>
    <property type="match status" value="1"/>
</dbReference>
<dbReference type="GO" id="GO:0004673">
    <property type="term" value="F:protein histidine kinase activity"/>
    <property type="evidence" value="ECO:0007669"/>
    <property type="project" value="UniProtKB-EC"/>
</dbReference>
<sequence>MHATLCDLIMDLVQNSVEAGASEVELTVRETGKQIAFSVKDNGKGMSRDVQAKATDPFYSDGKKHAHRRVGLGLPFLFQTADAVGGRATVESEEGRGTLVEFRAAADHVDLPPFGDFAAAATMMISQAGSFELRIAREIDSDRYTLSRTELEETLGDLNDTQNLMLMKTYICSQEEDLRKAG</sequence>
<dbReference type="Pfam" id="PF02518">
    <property type="entry name" value="HATPase_c"/>
    <property type="match status" value="1"/>
</dbReference>
<dbReference type="GO" id="GO:0005524">
    <property type="term" value="F:ATP binding"/>
    <property type="evidence" value="ECO:0007669"/>
    <property type="project" value="UniProtKB-KW"/>
</dbReference>
<gene>
    <name evidence="8" type="ORF">GT409_10665</name>
</gene>
<dbReference type="InterPro" id="IPR003594">
    <property type="entry name" value="HATPase_dom"/>
</dbReference>
<proteinExistence type="predicted"/>
<keyword evidence="5" id="KW-0418">Kinase</keyword>
<evidence type="ECO:0000256" key="2">
    <source>
        <dbReference type="ARBA" id="ARBA00012438"/>
    </source>
</evidence>
<dbReference type="InterPro" id="IPR036890">
    <property type="entry name" value="HATPase_C_sf"/>
</dbReference>
<dbReference type="PRINTS" id="PR00344">
    <property type="entry name" value="BCTRLSENSOR"/>
</dbReference>
<dbReference type="EMBL" id="CP047593">
    <property type="protein sequence ID" value="QHI69892.1"/>
    <property type="molecule type" value="Genomic_DNA"/>
</dbReference>
<dbReference type="Proteomes" id="UP000464954">
    <property type="component" value="Chromosome"/>
</dbReference>
<dbReference type="CDD" id="cd00075">
    <property type="entry name" value="HATPase"/>
    <property type="match status" value="1"/>
</dbReference>
<dbReference type="KEGG" id="taer:GT409_10665"/>
<dbReference type="EC" id="2.7.13.3" evidence="2"/>
<dbReference type="SUPFAM" id="SSF55874">
    <property type="entry name" value="ATPase domain of HSP90 chaperone/DNA topoisomerase II/histidine kinase"/>
    <property type="match status" value="1"/>
</dbReference>
<evidence type="ECO:0000256" key="3">
    <source>
        <dbReference type="ARBA" id="ARBA00022679"/>
    </source>
</evidence>
<dbReference type="AlphaFoldDB" id="A0A6P1M781"/>
<keyword evidence="3" id="KW-0808">Transferase</keyword>
<keyword evidence="6 8" id="KW-0067">ATP-binding</keyword>
<dbReference type="PANTHER" id="PTHR44936:SF10">
    <property type="entry name" value="SENSOR PROTEIN RSTB"/>
    <property type="match status" value="1"/>
</dbReference>
<protein>
    <recommendedName>
        <fullName evidence="2">histidine kinase</fullName>
        <ecNumber evidence="2">2.7.13.3</ecNumber>
    </recommendedName>
</protein>
<dbReference type="PROSITE" id="PS50109">
    <property type="entry name" value="HIS_KIN"/>
    <property type="match status" value="1"/>
</dbReference>
<accession>A0A6P1M781</accession>
<reference evidence="8 9" key="1">
    <citation type="submission" date="2020-01" db="EMBL/GenBank/DDBJ databases">
        <title>Ponticoccus aerotolerans gen. nov., sp. nov., an anaerobic bacterium and proposal of Ponticoccusceae fam. nov., Ponticoccusles ord. nov. and Ponticoccuse classis nov. in the phylum Kiritimatiellaeota.</title>
        <authorList>
            <person name="Zhou L.Y."/>
            <person name="Du Z.J."/>
        </authorList>
    </citation>
    <scope>NUCLEOTIDE SEQUENCE [LARGE SCALE GENOMIC DNA]</scope>
    <source>
        <strain evidence="8 9">S-5007</strain>
    </source>
</reference>
<evidence type="ECO:0000256" key="1">
    <source>
        <dbReference type="ARBA" id="ARBA00000085"/>
    </source>
</evidence>
<evidence type="ECO:0000256" key="4">
    <source>
        <dbReference type="ARBA" id="ARBA00022741"/>
    </source>
</evidence>
<evidence type="ECO:0000256" key="6">
    <source>
        <dbReference type="ARBA" id="ARBA00022840"/>
    </source>
</evidence>
<organism evidence="8 9">
    <name type="scientific">Tichowtungia aerotolerans</name>
    <dbReference type="NCBI Taxonomy" id="2697043"/>
    <lineage>
        <taxon>Bacteria</taxon>
        <taxon>Pseudomonadati</taxon>
        <taxon>Kiritimatiellota</taxon>
        <taxon>Tichowtungiia</taxon>
        <taxon>Tichowtungiales</taxon>
        <taxon>Tichowtungiaceae</taxon>
        <taxon>Tichowtungia</taxon>
    </lineage>
</organism>
<dbReference type="InterPro" id="IPR050980">
    <property type="entry name" value="2C_sensor_his_kinase"/>
</dbReference>
<dbReference type="InterPro" id="IPR005467">
    <property type="entry name" value="His_kinase_dom"/>
</dbReference>
<keyword evidence="4" id="KW-0547">Nucleotide-binding</keyword>
<name>A0A6P1M781_9BACT</name>
<evidence type="ECO:0000313" key="8">
    <source>
        <dbReference type="EMBL" id="QHI69892.1"/>
    </source>
</evidence>
<comment type="catalytic activity">
    <reaction evidence="1">
        <text>ATP + protein L-histidine = ADP + protein N-phospho-L-histidine.</text>
        <dbReference type="EC" id="2.7.13.3"/>
    </reaction>
</comment>
<evidence type="ECO:0000313" key="9">
    <source>
        <dbReference type="Proteomes" id="UP000464954"/>
    </source>
</evidence>